<name>A0A7S3FXH7_9SPIT</name>
<feature type="domain" description="ER membrane protein complex subunit 7 beta-sandwich" evidence="6">
    <location>
        <begin position="41"/>
        <end position="149"/>
    </location>
</feature>
<keyword evidence="2" id="KW-0812">Transmembrane</keyword>
<dbReference type="AlphaFoldDB" id="A0A7S3FXH7"/>
<dbReference type="EMBL" id="HBIA01016264">
    <property type="protein sequence ID" value="CAE0236317.1"/>
    <property type="molecule type" value="Transcribed_RNA"/>
</dbReference>
<evidence type="ECO:0000256" key="5">
    <source>
        <dbReference type="ARBA" id="ARBA00023136"/>
    </source>
</evidence>
<evidence type="ECO:0000256" key="4">
    <source>
        <dbReference type="ARBA" id="ARBA00022989"/>
    </source>
</evidence>
<gene>
    <name evidence="7" type="ORF">SRAS04492_LOCUS8124</name>
</gene>
<evidence type="ECO:0000256" key="1">
    <source>
        <dbReference type="ARBA" id="ARBA00004167"/>
    </source>
</evidence>
<dbReference type="PANTHER" id="PTHR13605">
    <property type="entry name" value="ER MEMBRANE PROTEIN COMPLEX SUBUNIT 7"/>
    <property type="match status" value="1"/>
</dbReference>
<protein>
    <recommendedName>
        <fullName evidence="6">ER membrane protein complex subunit 7 beta-sandwich domain-containing protein</fullName>
    </recommendedName>
</protein>
<dbReference type="Pfam" id="PF09430">
    <property type="entry name" value="EMC7_beta-sandw"/>
    <property type="match status" value="1"/>
</dbReference>
<comment type="subcellular location">
    <subcellularLocation>
        <location evidence="1">Membrane</location>
        <topology evidence="1">Single-pass membrane protein</topology>
    </subcellularLocation>
</comment>
<accession>A0A7S3FXH7</accession>
<organism evidence="7">
    <name type="scientific">Strombidium rassoulzadegani</name>
    <dbReference type="NCBI Taxonomy" id="1082188"/>
    <lineage>
        <taxon>Eukaryota</taxon>
        <taxon>Sar</taxon>
        <taxon>Alveolata</taxon>
        <taxon>Ciliophora</taxon>
        <taxon>Intramacronucleata</taxon>
        <taxon>Spirotrichea</taxon>
        <taxon>Oligotrichia</taxon>
        <taxon>Strombidiidae</taxon>
        <taxon>Strombidium</taxon>
    </lineage>
</organism>
<dbReference type="PANTHER" id="PTHR13605:SF4">
    <property type="entry name" value="ER MEMBRANE PROTEIN COMPLEX SUBUNIT 7"/>
    <property type="match status" value="1"/>
</dbReference>
<evidence type="ECO:0000313" key="7">
    <source>
        <dbReference type="EMBL" id="CAE0236317.1"/>
    </source>
</evidence>
<dbReference type="InterPro" id="IPR039163">
    <property type="entry name" value="EMC7"/>
</dbReference>
<dbReference type="GO" id="GO:0072546">
    <property type="term" value="C:EMC complex"/>
    <property type="evidence" value="ECO:0007669"/>
    <property type="project" value="TreeGrafter"/>
</dbReference>
<evidence type="ECO:0000259" key="6">
    <source>
        <dbReference type="Pfam" id="PF09430"/>
    </source>
</evidence>
<proteinExistence type="predicted"/>
<evidence type="ECO:0000256" key="2">
    <source>
        <dbReference type="ARBA" id="ARBA00022692"/>
    </source>
</evidence>
<sequence>MVLLVLGCLLQVSAFQIQGKIDNKNIGLLKHQDIKLRVVGSDQSEKVGFADAYGQFNIYVAKPGSYKIELFHRNFFFDPVLVDVQSEEALEANPNKKQISAYMYKTKDASKGVRLVYPLQLEPSHIIRYFDIEEPFNPLVFIKDPYFMMIGFGIMMTYMMKAVPKDEMEEYQKQQSDQLKSCQPQ</sequence>
<evidence type="ECO:0000256" key="3">
    <source>
        <dbReference type="ARBA" id="ARBA00022729"/>
    </source>
</evidence>
<keyword evidence="4" id="KW-1133">Transmembrane helix</keyword>
<reference evidence="7" key="1">
    <citation type="submission" date="2021-01" db="EMBL/GenBank/DDBJ databases">
        <authorList>
            <person name="Corre E."/>
            <person name="Pelletier E."/>
            <person name="Niang G."/>
            <person name="Scheremetjew M."/>
            <person name="Finn R."/>
            <person name="Kale V."/>
            <person name="Holt S."/>
            <person name="Cochrane G."/>
            <person name="Meng A."/>
            <person name="Brown T."/>
            <person name="Cohen L."/>
        </authorList>
    </citation>
    <scope>NUCLEOTIDE SEQUENCE</scope>
    <source>
        <strain evidence="7">Ras09</strain>
    </source>
</reference>
<keyword evidence="5" id="KW-0472">Membrane</keyword>
<keyword evidence="3" id="KW-0732">Signal</keyword>
<dbReference type="InterPro" id="IPR019008">
    <property type="entry name" value="Beta_sandwich_EMC7"/>
</dbReference>